<dbReference type="InterPro" id="IPR042185">
    <property type="entry name" value="Serpin_sf_2"/>
</dbReference>
<dbReference type="Gene3D" id="3.30.497.10">
    <property type="entry name" value="Antithrombin, subunit I, domain 2"/>
    <property type="match status" value="1"/>
</dbReference>
<comment type="similarity">
    <text evidence="1 4">Belongs to the serpin family.</text>
</comment>
<dbReference type="GO" id="GO:0004867">
    <property type="term" value="F:serine-type endopeptidase inhibitor activity"/>
    <property type="evidence" value="ECO:0007669"/>
    <property type="project" value="UniProtKB-KW"/>
</dbReference>
<evidence type="ECO:0000256" key="4">
    <source>
        <dbReference type="RuleBase" id="RU000411"/>
    </source>
</evidence>
<gene>
    <name evidence="6" type="ORF">CHIRRI_LOCUS13171</name>
</gene>
<organism evidence="6 7">
    <name type="scientific">Chironomus riparius</name>
    <dbReference type="NCBI Taxonomy" id="315576"/>
    <lineage>
        <taxon>Eukaryota</taxon>
        <taxon>Metazoa</taxon>
        <taxon>Ecdysozoa</taxon>
        <taxon>Arthropoda</taxon>
        <taxon>Hexapoda</taxon>
        <taxon>Insecta</taxon>
        <taxon>Pterygota</taxon>
        <taxon>Neoptera</taxon>
        <taxon>Endopterygota</taxon>
        <taxon>Diptera</taxon>
        <taxon>Nematocera</taxon>
        <taxon>Chironomoidea</taxon>
        <taxon>Chironomidae</taxon>
        <taxon>Chironominae</taxon>
        <taxon>Chironomus</taxon>
    </lineage>
</organism>
<dbReference type="InterPro" id="IPR036186">
    <property type="entry name" value="Serpin_sf"/>
</dbReference>
<dbReference type="SMART" id="SM00093">
    <property type="entry name" value="SERPIN"/>
    <property type="match status" value="1"/>
</dbReference>
<dbReference type="AlphaFoldDB" id="A0A9N9WZU9"/>
<keyword evidence="7" id="KW-1185">Reference proteome</keyword>
<feature type="domain" description="Serpin" evidence="5">
    <location>
        <begin position="9"/>
        <end position="305"/>
    </location>
</feature>
<dbReference type="InterPro" id="IPR042178">
    <property type="entry name" value="Serpin_sf_1"/>
</dbReference>
<protein>
    <recommendedName>
        <fullName evidence="5">Serpin domain-containing protein</fullName>
    </recommendedName>
</protein>
<evidence type="ECO:0000256" key="1">
    <source>
        <dbReference type="ARBA" id="ARBA00009500"/>
    </source>
</evidence>
<keyword evidence="2" id="KW-0646">Protease inhibitor</keyword>
<keyword evidence="3" id="KW-0722">Serine protease inhibitor</keyword>
<dbReference type="Gene3D" id="2.30.39.10">
    <property type="entry name" value="Alpha-1-antitrypsin, domain 1"/>
    <property type="match status" value="1"/>
</dbReference>
<dbReference type="EMBL" id="OU895880">
    <property type="protein sequence ID" value="CAG9810357.1"/>
    <property type="molecule type" value="Genomic_DNA"/>
</dbReference>
<reference evidence="6" key="2">
    <citation type="submission" date="2022-10" db="EMBL/GenBank/DDBJ databases">
        <authorList>
            <consortium name="ENA_rothamsted_submissions"/>
            <consortium name="culmorum"/>
            <person name="King R."/>
        </authorList>
    </citation>
    <scope>NUCLEOTIDE SEQUENCE</scope>
</reference>
<dbReference type="PANTHER" id="PTHR11461">
    <property type="entry name" value="SERINE PROTEASE INHIBITOR, SERPIN"/>
    <property type="match status" value="1"/>
</dbReference>
<dbReference type="OrthoDB" id="671595at2759"/>
<dbReference type="SUPFAM" id="SSF56574">
    <property type="entry name" value="Serpins"/>
    <property type="match status" value="1"/>
</dbReference>
<reference evidence="6" key="1">
    <citation type="submission" date="2022-01" db="EMBL/GenBank/DDBJ databases">
        <authorList>
            <person name="King R."/>
        </authorList>
    </citation>
    <scope>NUCLEOTIDE SEQUENCE</scope>
</reference>
<evidence type="ECO:0000256" key="3">
    <source>
        <dbReference type="ARBA" id="ARBA00022900"/>
    </source>
</evidence>
<dbReference type="Pfam" id="PF00079">
    <property type="entry name" value="Serpin"/>
    <property type="match status" value="1"/>
</dbReference>
<evidence type="ECO:0000259" key="5">
    <source>
        <dbReference type="SMART" id="SM00093"/>
    </source>
</evidence>
<dbReference type="PROSITE" id="PS00284">
    <property type="entry name" value="SERPIN"/>
    <property type="match status" value="1"/>
</dbReference>
<proteinExistence type="inferred from homology"/>
<evidence type="ECO:0000256" key="2">
    <source>
        <dbReference type="ARBA" id="ARBA00022690"/>
    </source>
</evidence>
<evidence type="ECO:0000313" key="7">
    <source>
        <dbReference type="Proteomes" id="UP001153620"/>
    </source>
</evidence>
<dbReference type="Proteomes" id="UP001153620">
    <property type="component" value="Chromosome 4"/>
</dbReference>
<sequence>MNNIQNNFMLMYRNLKKVGGLEIATKMYINETIWPQPSYKSTIIRVLNADIEQIAFAQNIEAAEKINGFVAEKTHNMITEVIDADSIDSGTTMILVNCIYFKGEWLYTFNKSLTFTGNFFVDNTNTVPVDFMTIKSKFSYGYISEFESMVVSLPYKNSDMTMLLVLPRNKTGLPYVISKMSDFDWSTVDKNMRVVNVNVTMPKFNITFDSHIDSILKNMGMKEIFDPKKACLDRILSSQVKSTNIYVDTVIHKAVIRVDEEGTVAAAVTVIMTRSMEPTLVFNRPFLFMLRAGPTILFIGQFTGDQPPTFNDPDDWVTSPIPNVGIQSILKKN</sequence>
<dbReference type="InterPro" id="IPR023796">
    <property type="entry name" value="Serpin_dom"/>
</dbReference>
<dbReference type="CDD" id="cd00172">
    <property type="entry name" value="serpin"/>
    <property type="match status" value="1"/>
</dbReference>
<dbReference type="GO" id="GO:0005615">
    <property type="term" value="C:extracellular space"/>
    <property type="evidence" value="ECO:0007669"/>
    <property type="project" value="InterPro"/>
</dbReference>
<name>A0A9N9WZU9_9DIPT</name>
<evidence type="ECO:0000313" key="6">
    <source>
        <dbReference type="EMBL" id="CAG9810357.1"/>
    </source>
</evidence>
<dbReference type="PANTHER" id="PTHR11461:SF211">
    <property type="entry name" value="GH10112P-RELATED"/>
    <property type="match status" value="1"/>
</dbReference>
<dbReference type="InterPro" id="IPR000215">
    <property type="entry name" value="Serpin_fam"/>
</dbReference>
<dbReference type="InterPro" id="IPR023795">
    <property type="entry name" value="Serpin_CS"/>
</dbReference>
<accession>A0A9N9WZU9</accession>